<evidence type="ECO:0000313" key="1">
    <source>
        <dbReference type="EMBL" id="CAG8776727.1"/>
    </source>
</evidence>
<gene>
    <name evidence="1" type="ORF">DERYTH_LOCUS19225</name>
</gene>
<accession>A0A9N9JHQ7</accession>
<keyword evidence="2" id="KW-1185">Reference proteome</keyword>
<proteinExistence type="predicted"/>
<comment type="caution">
    <text evidence="1">The sequence shown here is derived from an EMBL/GenBank/DDBJ whole genome shotgun (WGS) entry which is preliminary data.</text>
</comment>
<evidence type="ECO:0000313" key="2">
    <source>
        <dbReference type="Proteomes" id="UP000789405"/>
    </source>
</evidence>
<name>A0A9N9JHQ7_9GLOM</name>
<dbReference type="AlphaFoldDB" id="A0A9N9JHQ7"/>
<protein>
    <submittedName>
        <fullName evidence="1">11529_t:CDS:1</fullName>
    </submittedName>
</protein>
<dbReference type="Proteomes" id="UP000789405">
    <property type="component" value="Unassembled WGS sequence"/>
</dbReference>
<organism evidence="1 2">
    <name type="scientific">Dentiscutata erythropus</name>
    <dbReference type="NCBI Taxonomy" id="1348616"/>
    <lineage>
        <taxon>Eukaryota</taxon>
        <taxon>Fungi</taxon>
        <taxon>Fungi incertae sedis</taxon>
        <taxon>Mucoromycota</taxon>
        <taxon>Glomeromycotina</taxon>
        <taxon>Glomeromycetes</taxon>
        <taxon>Diversisporales</taxon>
        <taxon>Gigasporaceae</taxon>
        <taxon>Dentiscutata</taxon>
    </lineage>
</organism>
<sequence>LIQKSKLADNLTVGIGTIKDWTILTNLLLKYEAAANTAINKEKSKLLLLTKKALQTELPGETSFDKLEKNKTIRILGFEENKEEQPSKTLWDSVTTKIKKLTDSMNR</sequence>
<reference evidence="1" key="1">
    <citation type="submission" date="2021-06" db="EMBL/GenBank/DDBJ databases">
        <authorList>
            <person name="Kallberg Y."/>
            <person name="Tangrot J."/>
            <person name="Rosling A."/>
        </authorList>
    </citation>
    <scope>NUCLEOTIDE SEQUENCE</scope>
    <source>
        <strain evidence="1">MA453B</strain>
    </source>
</reference>
<feature type="non-terminal residue" evidence="1">
    <location>
        <position position="1"/>
    </location>
</feature>
<dbReference type="EMBL" id="CAJVPY010020712">
    <property type="protein sequence ID" value="CAG8776727.1"/>
    <property type="molecule type" value="Genomic_DNA"/>
</dbReference>